<dbReference type="EMBL" id="SMTF01000009">
    <property type="protein sequence ID" value="TDK23284.1"/>
    <property type="molecule type" value="Genomic_DNA"/>
</dbReference>
<evidence type="ECO:0000313" key="2">
    <source>
        <dbReference type="Proteomes" id="UP000294796"/>
    </source>
</evidence>
<sequence length="163" mass="17432">METQSLIGKVVLEILNPLCEPVHPAWANEHTTPIATSMAVLRLTGGELIQLAPCEVELEPGKYPSLSLSLQACDSSALQWVGNGKTYSMRPLVEAADLLPFTVSQFKESDPLGEGAISEVVLLSPDGSQLLFRHLMPPMTLGIEVTGQAPNNSFKPTPLRGAA</sequence>
<dbReference type="Proteomes" id="UP000294796">
    <property type="component" value="Unassembled WGS sequence"/>
</dbReference>
<keyword evidence="2" id="KW-1185">Reference proteome</keyword>
<dbReference type="OrthoDB" id="6400653at2"/>
<accession>A0A4R5TPX8</accession>
<proteinExistence type="predicted"/>
<gene>
    <name evidence="1" type="ORF">E2F46_11820</name>
</gene>
<organism evidence="1 2">
    <name type="scientific">Luteimonas aestuarii</name>
    <dbReference type="NCBI Taxonomy" id="453837"/>
    <lineage>
        <taxon>Bacteria</taxon>
        <taxon>Pseudomonadati</taxon>
        <taxon>Pseudomonadota</taxon>
        <taxon>Gammaproteobacteria</taxon>
        <taxon>Lysobacterales</taxon>
        <taxon>Lysobacteraceae</taxon>
        <taxon>Luteimonas</taxon>
    </lineage>
</organism>
<evidence type="ECO:0000313" key="1">
    <source>
        <dbReference type="EMBL" id="TDK23284.1"/>
    </source>
</evidence>
<name>A0A4R5TPX8_9GAMM</name>
<protein>
    <submittedName>
        <fullName evidence="1">Uncharacterized protein</fullName>
    </submittedName>
</protein>
<comment type="caution">
    <text evidence="1">The sequence shown here is derived from an EMBL/GenBank/DDBJ whole genome shotgun (WGS) entry which is preliminary data.</text>
</comment>
<dbReference type="AlphaFoldDB" id="A0A4R5TPX8"/>
<reference evidence="1 2" key="1">
    <citation type="submission" date="2019-03" db="EMBL/GenBank/DDBJ databases">
        <title>Luteimonas zhaokaii sp.nov., isolated from the rectal contents of Plateau pika in Yushu, Qinghai Province, China.</title>
        <authorList>
            <person name="Zhang G."/>
        </authorList>
    </citation>
    <scope>NUCLEOTIDE SEQUENCE [LARGE SCALE GENOMIC DNA]</scope>
    <source>
        <strain evidence="1 2">B9</strain>
    </source>
</reference>